<keyword evidence="3" id="KW-1185">Reference proteome</keyword>
<evidence type="ECO:0000256" key="1">
    <source>
        <dbReference type="SAM" id="Phobius"/>
    </source>
</evidence>
<evidence type="ECO:0000313" key="3">
    <source>
        <dbReference type="Proteomes" id="UP001185028"/>
    </source>
</evidence>
<dbReference type="Proteomes" id="UP001185028">
    <property type="component" value="Unassembled WGS sequence"/>
</dbReference>
<organism evidence="2 3">
    <name type="scientific">Paenibacillus hunanensis</name>
    <dbReference type="NCBI Taxonomy" id="539262"/>
    <lineage>
        <taxon>Bacteria</taxon>
        <taxon>Bacillati</taxon>
        <taxon>Bacillota</taxon>
        <taxon>Bacilli</taxon>
        <taxon>Bacillales</taxon>
        <taxon>Paenibacillaceae</taxon>
        <taxon>Paenibacillus</taxon>
    </lineage>
</organism>
<keyword evidence="1" id="KW-0472">Membrane</keyword>
<feature type="transmembrane region" description="Helical" evidence="1">
    <location>
        <begin position="6"/>
        <end position="24"/>
    </location>
</feature>
<sequence>MNTVINALPILMIIFNILFLLYALNKFYDSSFHRNIIKIVIGAALIIVNVVVLFK</sequence>
<accession>A0ABU1IW23</accession>
<name>A0ABU1IW23_9BACL</name>
<gene>
    <name evidence="2" type="ORF">JOC58_001332</name>
</gene>
<comment type="caution">
    <text evidence="2">The sequence shown here is derived from an EMBL/GenBank/DDBJ whole genome shotgun (WGS) entry which is preliminary data.</text>
</comment>
<proteinExistence type="predicted"/>
<keyword evidence="1" id="KW-1133">Transmembrane helix</keyword>
<dbReference type="EMBL" id="JAVDQH010000004">
    <property type="protein sequence ID" value="MDR6243445.1"/>
    <property type="molecule type" value="Genomic_DNA"/>
</dbReference>
<keyword evidence="1" id="KW-0812">Transmembrane</keyword>
<feature type="transmembrane region" description="Helical" evidence="1">
    <location>
        <begin position="36"/>
        <end position="54"/>
    </location>
</feature>
<reference evidence="2 3" key="1">
    <citation type="submission" date="2023-07" db="EMBL/GenBank/DDBJ databases">
        <title>Genomic Encyclopedia of Type Strains, Phase IV (KMG-IV): sequencing the most valuable type-strain genomes for metagenomic binning, comparative biology and taxonomic classification.</title>
        <authorList>
            <person name="Goeker M."/>
        </authorList>
    </citation>
    <scope>NUCLEOTIDE SEQUENCE [LARGE SCALE GENOMIC DNA]</scope>
    <source>
        <strain evidence="2 3">DSM 22170</strain>
    </source>
</reference>
<protein>
    <submittedName>
        <fullName evidence="2">Uncharacterized protein</fullName>
    </submittedName>
</protein>
<evidence type="ECO:0000313" key="2">
    <source>
        <dbReference type="EMBL" id="MDR6243445.1"/>
    </source>
</evidence>